<accession>A0A6N7L7B3</accession>
<evidence type="ECO:0000313" key="6">
    <source>
        <dbReference type="EMBL" id="MQX13582.1"/>
    </source>
</evidence>
<keyword evidence="4 5" id="KW-0472">Membrane</keyword>
<dbReference type="Pfam" id="PF01124">
    <property type="entry name" value="MAPEG"/>
    <property type="match status" value="1"/>
</dbReference>
<gene>
    <name evidence="6" type="ORF">GHK62_02090</name>
</gene>
<evidence type="ECO:0000256" key="1">
    <source>
        <dbReference type="ARBA" id="ARBA00004370"/>
    </source>
</evidence>
<feature type="transmembrane region" description="Helical" evidence="5">
    <location>
        <begin position="63"/>
        <end position="91"/>
    </location>
</feature>
<evidence type="ECO:0000256" key="4">
    <source>
        <dbReference type="ARBA" id="ARBA00023136"/>
    </source>
</evidence>
<evidence type="ECO:0000256" key="2">
    <source>
        <dbReference type="ARBA" id="ARBA00022692"/>
    </source>
</evidence>
<organism evidence="6 7">
    <name type="scientific">Sinorhizobium terangae</name>
    <dbReference type="NCBI Taxonomy" id="110322"/>
    <lineage>
        <taxon>Bacteria</taxon>
        <taxon>Pseudomonadati</taxon>
        <taxon>Pseudomonadota</taxon>
        <taxon>Alphaproteobacteria</taxon>
        <taxon>Hyphomicrobiales</taxon>
        <taxon>Rhizobiaceae</taxon>
        <taxon>Sinorhizobium/Ensifer group</taxon>
        <taxon>Sinorhizobium</taxon>
    </lineage>
</organism>
<dbReference type="RefSeq" id="WP_153436696.1">
    <property type="nucleotide sequence ID" value="NZ_JACIGA010000007.1"/>
</dbReference>
<dbReference type="PANTHER" id="PTHR35371">
    <property type="entry name" value="INNER MEMBRANE PROTEIN"/>
    <property type="match status" value="1"/>
</dbReference>
<dbReference type="Gene3D" id="1.20.120.550">
    <property type="entry name" value="Membrane associated eicosanoid/glutathione metabolism-like domain"/>
    <property type="match status" value="1"/>
</dbReference>
<evidence type="ECO:0000313" key="7">
    <source>
        <dbReference type="Proteomes" id="UP000439983"/>
    </source>
</evidence>
<dbReference type="EMBL" id="WITC01000017">
    <property type="protein sequence ID" value="MQX13582.1"/>
    <property type="molecule type" value="Genomic_DNA"/>
</dbReference>
<dbReference type="Proteomes" id="UP000439983">
    <property type="component" value="Unassembled WGS sequence"/>
</dbReference>
<keyword evidence="7" id="KW-1185">Reference proteome</keyword>
<dbReference type="SUPFAM" id="SSF161084">
    <property type="entry name" value="MAPEG domain-like"/>
    <property type="match status" value="1"/>
</dbReference>
<feature type="transmembrane region" description="Helical" evidence="5">
    <location>
        <begin position="6"/>
        <end position="26"/>
    </location>
</feature>
<sequence length="129" mass="14276">MSLELIYLLASAVLAFIYMLAQAGAYRLQHGVIDQDPNRDREEQPNMLTARAGRALRNFHETYPIFIVLVVVVEFTGRSGLLTQWGAAIWFWARASYLPVYVGGLGRIRSAIWAVSAVGLALILAGILI</sequence>
<evidence type="ECO:0000256" key="3">
    <source>
        <dbReference type="ARBA" id="ARBA00022989"/>
    </source>
</evidence>
<keyword evidence="3 5" id="KW-1133">Transmembrane helix</keyword>
<feature type="transmembrane region" description="Helical" evidence="5">
    <location>
        <begin position="111"/>
        <end position="128"/>
    </location>
</feature>
<proteinExistence type="predicted"/>
<dbReference type="InterPro" id="IPR001129">
    <property type="entry name" value="Membr-assoc_MAPEG"/>
</dbReference>
<comment type="caution">
    <text evidence="6">The sequence shown here is derived from an EMBL/GenBank/DDBJ whole genome shotgun (WGS) entry which is preliminary data.</text>
</comment>
<dbReference type="PANTHER" id="PTHR35371:SF1">
    <property type="entry name" value="BLR7753 PROTEIN"/>
    <property type="match status" value="1"/>
</dbReference>
<protein>
    <recommendedName>
        <fullName evidence="8">MAPEG family protein</fullName>
    </recommendedName>
</protein>
<evidence type="ECO:0000256" key="5">
    <source>
        <dbReference type="SAM" id="Phobius"/>
    </source>
</evidence>
<evidence type="ECO:0008006" key="8">
    <source>
        <dbReference type="Google" id="ProtNLM"/>
    </source>
</evidence>
<dbReference type="AlphaFoldDB" id="A0A6N7L7B3"/>
<dbReference type="OrthoDB" id="7743618at2"/>
<name>A0A6N7L7B3_SINTE</name>
<dbReference type="GO" id="GO:0016020">
    <property type="term" value="C:membrane"/>
    <property type="evidence" value="ECO:0007669"/>
    <property type="project" value="UniProtKB-SubCell"/>
</dbReference>
<comment type="subcellular location">
    <subcellularLocation>
        <location evidence="1">Membrane</location>
    </subcellularLocation>
</comment>
<reference evidence="6 7" key="1">
    <citation type="journal article" date="2013" name="Genome Biol.">
        <title>Comparative genomics of the core and accessory genomes of 48 Sinorhizobium strains comprising five genospecies.</title>
        <authorList>
            <person name="Sugawara M."/>
            <person name="Epstein B."/>
            <person name="Badgley B.D."/>
            <person name="Unno T."/>
            <person name="Xu L."/>
            <person name="Reese J."/>
            <person name="Gyaneshwar P."/>
            <person name="Denny R."/>
            <person name="Mudge J."/>
            <person name="Bharti A.K."/>
            <person name="Farmer A.D."/>
            <person name="May G.D."/>
            <person name="Woodward J.E."/>
            <person name="Medigue C."/>
            <person name="Vallenet D."/>
            <person name="Lajus A."/>
            <person name="Rouy Z."/>
            <person name="Martinez-Vaz B."/>
            <person name="Tiffin P."/>
            <person name="Young N.D."/>
            <person name="Sadowsky M.J."/>
        </authorList>
    </citation>
    <scope>NUCLEOTIDE SEQUENCE [LARGE SCALE GENOMIC DNA]</scope>
    <source>
        <strain evidence="6 7">USDA4894</strain>
    </source>
</reference>
<dbReference type="InterPro" id="IPR023352">
    <property type="entry name" value="MAPEG-like_dom_sf"/>
</dbReference>
<keyword evidence="2 5" id="KW-0812">Transmembrane</keyword>